<dbReference type="InterPro" id="IPR046431">
    <property type="entry name" value="FAF_dom"/>
</dbReference>
<feature type="compositionally biased region" description="Low complexity" evidence="2">
    <location>
        <begin position="168"/>
        <end position="177"/>
    </location>
</feature>
<feature type="compositionally biased region" description="Acidic residues" evidence="2">
    <location>
        <begin position="280"/>
        <end position="293"/>
    </location>
</feature>
<protein>
    <recommendedName>
        <fullName evidence="3">FAF domain-containing protein</fullName>
    </recommendedName>
</protein>
<dbReference type="InterPro" id="IPR021410">
    <property type="entry name" value="FAF"/>
</dbReference>
<feature type="compositionally biased region" description="Polar residues" evidence="2">
    <location>
        <begin position="148"/>
        <end position="161"/>
    </location>
</feature>
<organism evidence="4 5">
    <name type="scientific">Anisodus acutangulus</name>
    <dbReference type="NCBI Taxonomy" id="402998"/>
    <lineage>
        <taxon>Eukaryota</taxon>
        <taxon>Viridiplantae</taxon>
        <taxon>Streptophyta</taxon>
        <taxon>Embryophyta</taxon>
        <taxon>Tracheophyta</taxon>
        <taxon>Spermatophyta</taxon>
        <taxon>Magnoliopsida</taxon>
        <taxon>eudicotyledons</taxon>
        <taxon>Gunneridae</taxon>
        <taxon>Pentapetalae</taxon>
        <taxon>asterids</taxon>
        <taxon>lamiids</taxon>
        <taxon>Solanales</taxon>
        <taxon>Solanaceae</taxon>
        <taxon>Solanoideae</taxon>
        <taxon>Hyoscyameae</taxon>
        <taxon>Anisodus</taxon>
    </lineage>
</organism>
<keyword evidence="5" id="KW-1185">Reference proteome</keyword>
<comment type="caution">
    <text evidence="4">The sequence shown here is derived from an EMBL/GenBank/DDBJ whole genome shotgun (WGS) entry which is preliminary data.</text>
</comment>
<feature type="region of interest" description="Disordered" evidence="2">
    <location>
        <begin position="147"/>
        <end position="185"/>
    </location>
</feature>
<dbReference type="Pfam" id="PF11250">
    <property type="entry name" value="FAF"/>
    <property type="match status" value="1"/>
</dbReference>
<feature type="domain" description="FAF" evidence="3">
    <location>
        <begin position="186"/>
        <end position="238"/>
    </location>
</feature>
<dbReference type="Proteomes" id="UP001152561">
    <property type="component" value="Unassembled WGS sequence"/>
</dbReference>
<dbReference type="EMBL" id="JAJAGQ010000001">
    <property type="protein sequence ID" value="KAJ8573728.1"/>
    <property type="molecule type" value="Genomic_DNA"/>
</dbReference>
<dbReference type="OrthoDB" id="1916983at2759"/>
<proteinExistence type="inferred from homology"/>
<feature type="region of interest" description="Disordered" evidence="2">
    <location>
        <begin position="269"/>
        <end position="297"/>
    </location>
</feature>
<evidence type="ECO:0000256" key="2">
    <source>
        <dbReference type="SAM" id="MobiDB-lite"/>
    </source>
</evidence>
<gene>
    <name evidence="4" type="ORF">K7X08_010239</name>
</gene>
<comment type="similarity">
    <text evidence="1">Belongs to the fantastic four family.</text>
</comment>
<dbReference type="PANTHER" id="PTHR33155">
    <property type="entry name" value="FANTASTIC FOUR-LIKE PROTEIN (DUF3049)"/>
    <property type="match status" value="1"/>
</dbReference>
<dbReference type="PANTHER" id="PTHR33155:SF78">
    <property type="entry name" value="PROTEIN FANTASTIC FOUR 4-LIKE"/>
    <property type="match status" value="1"/>
</dbReference>
<name>A0A9Q1RVJ8_9SOLA</name>
<evidence type="ECO:0000313" key="5">
    <source>
        <dbReference type="Proteomes" id="UP001152561"/>
    </source>
</evidence>
<evidence type="ECO:0000313" key="4">
    <source>
        <dbReference type="EMBL" id="KAJ8573728.1"/>
    </source>
</evidence>
<reference evidence="5" key="1">
    <citation type="journal article" date="2023" name="Proc. Natl. Acad. Sci. U.S.A.">
        <title>Genomic and structural basis for evolution of tropane alkaloid biosynthesis.</title>
        <authorList>
            <person name="Wanga Y.-J."/>
            <person name="Taina T."/>
            <person name="Yua J.-Y."/>
            <person name="Lia J."/>
            <person name="Xua B."/>
            <person name="Chenc J."/>
            <person name="D'Auriad J.C."/>
            <person name="Huanga J.-P."/>
            <person name="Huanga S.-X."/>
        </authorList>
    </citation>
    <scope>NUCLEOTIDE SEQUENCE [LARGE SCALE GENOMIC DNA]</scope>
    <source>
        <strain evidence="5">cv. KIB-2019</strain>
    </source>
</reference>
<evidence type="ECO:0000256" key="1">
    <source>
        <dbReference type="ARBA" id="ARBA00008690"/>
    </source>
</evidence>
<dbReference type="AlphaFoldDB" id="A0A9Q1RVJ8"/>
<evidence type="ECO:0000259" key="3">
    <source>
        <dbReference type="Pfam" id="PF11250"/>
    </source>
</evidence>
<sequence length="346" mass="39239">MSMSTIVYQGTLQSCFESQIIETTTLKLKVPSTIEFGRGPCLIENNIDNLKEKCNYQITNKPSTTNPDLGGGWSFLQNLSNISSKDSNLEKENDTYVHPLSKRSSYSSRLSEKSLQLCTESLGSETGTDIIDTSIFSFSSSYSRIEKTPSSSDNMMTHQAESSPPPTSSSSTWTRSSTSKKKCCSKFPPPLTTIRGLNSMQIRPHREDGRLIIKAVEAPLTHTYLQAERSNGRLRLSFFNDKISVSSNIEENEELEEIENDIIISDEVKEEIEEKKDDTKEEEEEEEEEEESDMYNNMKWDIDGKKFDVEGEMGKEKCQRISRCKESGQGNKVFCDWRKPLWVATS</sequence>
<accession>A0A9Q1RVJ8</accession>